<dbReference type="EMBL" id="VVZX01000002">
    <property type="protein sequence ID" value="KAA5276865.1"/>
    <property type="molecule type" value="Genomic_DNA"/>
</dbReference>
<dbReference type="Pfam" id="PF02371">
    <property type="entry name" value="Transposase_20"/>
    <property type="match status" value="1"/>
</dbReference>
<keyword evidence="6" id="KW-1185">Reference proteome</keyword>
<sequence>MQYIGIDVSKATFVVAYSSDKGGEIRTFNNTTAGIKQFIGTLPKDGSIHCVMEATGNYSALLLYMLNVAGITVSMENPLKVKNFARAMLSTVKTDKIDARLIALYGEKMNPQPFKVQGEAILRLRQKRTVIRQLTKQITAMSNLRGSLACLPVPDKGATHTVDETIKFLEKRRDRLQSELTDLVEVEFSRQLALLTTIKGIGITLATALILTTGGFTYFQNAKQVSRYLGICPTYEQSGTSVNIRGHINRNGDAYTRGLLYIAAWPASRFNAQCKETYTRLRQNGKPGKLAMIAVANKLVRQAFAVVAHDKEYIDGFVSNRP</sequence>
<name>A0A4Q5H8V8_9BACE</name>
<feature type="domain" description="Transposase IS110-like N-terminal" evidence="1">
    <location>
        <begin position="4"/>
        <end position="143"/>
    </location>
</feature>
<dbReference type="GO" id="GO:0003677">
    <property type="term" value="F:DNA binding"/>
    <property type="evidence" value="ECO:0007669"/>
    <property type="project" value="InterPro"/>
</dbReference>
<dbReference type="GO" id="GO:0006313">
    <property type="term" value="P:DNA transposition"/>
    <property type="evidence" value="ECO:0007669"/>
    <property type="project" value="InterPro"/>
</dbReference>
<dbReference type="InterPro" id="IPR003346">
    <property type="entry name" value="Transposase_20"/>
</dbReference>
<organism evidence="4 5">
    <name type="scientific">Bacteroides eggerthii</name>
    <dbReference type="NCBI Taxonomy" id="28111"/>
    <lineage>
        <taxon>Bacteria</taxon>
        <taxon>Pseudomonadati</taxon>
        <taxon>Bacteroidota</taxon>
        <taxon>Bacteroidia</taxon>
        <taxon>Bacteroidales</taxon>
        <taxon>Bacteroidaceae</taxon>
        <taxon>Bacteroides</taxon>
    </lineage>
</organism>
<feature type="domain" description="Transposase IS116/IS110/IS902 C-terminal" evidence="2">
    <location>
        <begin position="193"/>
        <end position="278"/>
    </location>
</feature>
<dbReference type="PANTHER" id="PTHR33055">
    <property type="entry name" value="TRANSPOSASE FOR INSERTION SEQUENCE ELEMENT IS1111A"/>
    <property type="match status" value="1"/>
</dbReference>
<dbReference type="PANTHER" id="PTHR33055:SF3">
    <property type="entry name" value="PUTATIVE TRANSPOSASE FOR IS117-RELATED"/>
    <property type="match status" value="1"/>
</dbReference>
<evidence type="ECO:0000313" key="6">
    <source>
        <dbReference type="Proteomes" id="UP000335496"/>
    </source>
</evidence>
<dbReference type="EMBL" id="RCXL01000002">
    <property type="protein sequence ID" value="RYT77996.1"/>
    <property type="molecule type" value="Genomic_DNA"/>
</dbReference>
<dbReference type="RefSeq" id="WP_044166861.1">
    <property type="nucleotide sequence ID" value="NZ_RCXL01000002.1"/>
</dbReference>
<dbReference type="Proteomes" id="UP000335496">
    <property type="component" value="Unassembled WGS sequence"/>
</dbReference>
<reference evidence="3 6" key="1">
    <citation type="journal article" date="2019" name="Nat. Med.">
        <title>A library of human gut bacterial isolates paired with longitudinal multiomics data enables mechanistic microbiome research.</title>
        <authorList>
            <person name="Poyet M."/>
            <person name="Groussin M."/>
            <person name="Gibbons S.M."/>
            <person name="Avila-Pacheco J."/>
            <person name="Jiang X."/>
            <person name="Kearney S.M."/>
            <person name="Perrotta A.R."/>
            <person name="Berdy B."/>
            <person name="Zhao S."/>
            <person name="Lieberman T.D."/>
            <person name="Swanson P.K."/>
            <person name="Smith M."/>
            <person name="Roesemann S."/>
            <person name="Alexander J.E."/>
            <person name="Rich S.A."/>
            <person name="Livny J."/>
            <person name="Vlamakis H."/>
            <person name="Clish C."/>
            <person name="Bullock K."/>
            <person name="Deik A."/>
            <person name="Scott J."/>
            <person name="Pierce K.A."/>
            <person name="Xavier R.J."/>
            <person name="Alm E.J."/>
        </authorList>
    </citation>
    <scope>NUCLEOTIDE SEQUENCE [LARGE SCALE GENOMIC DNA]</scope>
    <source>
        <strain evidence="3 6">BIOML-A1</strain>
    </source>
</reference>
<dbReference type="GO" id="GO:0004803">
    <property type="term" value="F:transposase activity"/>
    <property type="evidence" value="ECO:0007669"/>
    <property type="project" value="InterPro"/>
</dbReference>
<dbReference type="NCBIfam" id="NF033542">
    <property type="entry name" value="transpos_IS110"/>
    <property type="match status" value="1"/>
</dbReference>
<comment type="caution">
    <text evidence="4">The sequence shown here is derived from an EMBL/GenBank/DDBJ whole genome shotgun (WGS) entry which is preliminary data.</text>
</comment>
<dbReference type="AlphaFoldDB" id="A0A4Q5H8V8"/>
<reference evidence="4 5" key="2">
    <citation type="journal article" date="2019" name="Science, e1252229">
        <title>Invertible promoters mediate bacterial phase variation, antibiotic resistance, and host adaptation in the gut.</title>
        <authorList>
            <person name="Jiang X."/>
            <person name="Hall A.B."/>
            <person name="Arthur T.D."/>
            <person name="Plichta D.R."/>
            <person name="Covington C.T."/>
            <person name="Poyet M."/>
            <person name="Crothers J."/>
            <person name="Moses P.L."/>
            <person name="Tolonen A.C."/>
            <person name="Vlamakis H."/>
            <person name="Alm E.J."/>
            <person name="Xavier R.J."/>
        </authorList>
    </citation>
    <scope>NUCLEOTIDE SEQUENCE [LARGE SCALE GENOMIC DNA]</scope>
    <source>
        <strain evidence="4">Bj_0095</strain>
        <strain evidence="5">bj_0095</strain>
    </source>
</reference>
<evidence type="ECO:0000259" key="2">
    <source>
        <dbReference type="Pfam" id="PF02371"/>
    </source>
</evidence>
<protein>
    <submittedName>
        <fullName evidence="4">IS110 family transposase</fullName>
    </submittedName>
</protein>
<gene>
    <name evidence="4" type="ORF">EAJ03_02245</name>
    <name evidence="3" type="ORF">F2Z23_02250</name>
</gene>
<dbReference type="Pfam" id="PF01548">
    <property type="entry name" value="DEDD_Tnp_IS110"/>
    <property type="match status" value="1"/>
</dbReference>
<evidence type="ECO:0000259" key="1">
    <source>
        <dbReference type="Pfam" id="PF01548"/>
    </source>
</evidence>
<accession>A0A4Q5H8V8</accession>
<dbReference type="InterPro" id="IPR002525">
    <property type="entry name" value="Transp_IS110-like_N"/>
</dbReference>
<evidence type="ECO:0000313" key="5">
    <source>
        <dbReference type="Proteomes" id="UP000291917"/>
    </source>
</evidence>
<dbReference type="Proteomes" id="UP000291917">
    <property type="component" value="Unassembled WGS sequence"/>
</dbReference>
<dbReference type="InterPro" id="IPR047650">
    <property type="entry name" value="Transpos_IS110"/>
</dbReference>
<evidence type="ECO:0000313" key="3">
    <source>
        <dbReference type="EMBL" id="KAA5276865.1"/>
    </source>
</evidence>
<proteinExistence type="predicted"/>
<evidence type="ECO:0000313" key="4">
    <source>
        <dbReference type="EMBL" id="RYT77996.1"/>
    </source>
</evidence>